<accession>A0A268QUW8</accession>
<feature type="non-terminal residue" evidence="1">
    <location>
        <position position="71"/>
    </location>
</feature>
<comment type="caution">
    <text evidence="1">The sequence shown here is derived from an EMBL/GenBank/DDBJ whole genome shotgun (WGS) entry which is preliminary data.</text>
</comment>
<protein>
    <submittedName>
        <fullName evidence="1">Alcohol dehydrogenase</fullName>
    </submittedName>
</protein>
<evidence type="ECO:0000313" key="1">
    <source>
        <dbReference type="EMBL" id="PAF11682.1"/>
    </source>
</evidence>
<dbReference type="SUPFAM" id="SSF56796">
    <property type="entry name" value="Dehydroquinate synthase-like"/>
    <property type="match status" value="1"/>
</dbReference>
<dbReference type="AlphaFoldDB" id="A0A268QUW8"/>
<name>A0A268QUW8_SHOCL</name>
<gene>
    <name evidence="1" type="ORF">CHH61_25995</name>
</gene>
<feature type="non-terminal residue" evidence="1">
    <location>
        <position position="1"/>
    </location>
</feature>
<dbReference type="EMBL" id="NPBS01000898">
    <property type="protein sequence ID" value="PAF11682.1"/>
    <property type="molecule type" value="Genomic_DNA"/>
</dbReference>
<dbReference type="Gene3D" id="1.20.1090.10">
    <property type="entry name" value="Dehydroquinate synthase-like - alpha domain"/>
    <property type="match status" value="1"/>
</dbReference>
<sequence length="71" mass="7607">ACVDRLADIGRVFQPDNESLTNEEAAEVAVQSIKELCRKLNIPNLRGWGIDAEAFSDAVGKMADDAIDSGS</sequence>
<reference evidence="1 2" key="1">
    <citation type="submission" date="2017-07" db="EMBL/GenBank/DDBJ databases">
        <title>Isolation and whole genome analysis of endospore-forming bacteria from heroin.</title>
        <authorList>
            <person name="Kalinowski J."/>
            <person name="Ahrens B."/>
            <person name="Al-Dilaimi A."/>
            <person name="Winkler A."/>
            <person name="Wibberg D."/>
            <person name="Schleenbecker U."/>
            <person name="Ruckert C."/>
            <person name="Wolfel R."/>
            <person name="Grass G."/>
        </authorList>
    </citation>
    <scope>NUCLEOTIDE SEQUENCE [LARGE SCALE GENOMIC DNA]</scope>
    <source>
        <strain evidence="1 2">7523-2</strain>
    </source>
</reference>
<organism evidence="1 2">
    <name type="scientific">Shouchella clausii</name>
    <name type="common">Alkalihalobacillus clausii</name>
    <dbReference type="NCBI Taxonomy" id="79880"/>
    <lineage>
        <taxon>Bacteria</taxon>
        <taxon>Bacillati</taxon>
        <taxon>Bacillota</taxon>
        <taxon>Bacilli</taxon>
        <taxon>Bacillales</taxon>
        <taxon>Bacillaceae</taxon>
        <taxon>Shouchella</taxon>
    </lineage>
</organism>
<evidence type="ECO:0000313" key="2">
    <source>
        <dbReference type="Proteomes" id="UP000216133"/>
    </source>
</evidence>
<dbReference type="Proteomes" id="UP000216133">
    <property type="component" value="Unassembled WGS sequence"/>
</dbReference>
<proteinExistence type="predicted"/>